<sequence length="113" mass="13482">MRKLGMERLRDVELMTLSEFHYKRYAQEYKEIDEEYKMHKIAFLTRNASATKNTGTEKKPKEEYVFKSFKDFFDYEKILKEVDDELVGAEKEDFPINHLSPAQIALQHNSRKG</sequence>
<name>A0A0A5G4I0_9BACI</name>
<reference evidence="1 2" key="1">
    <citation type="submission" date="2013-08" db="EMBL/GenBank/DDBJ databases">
        <authorList>
            <person name="Huang J."/>
            <person name="Wang G."/>
        </authorList>
    </citation>
    <scope>NUCLEOTIDE SEQUENCE [LARGE SCALE GENOMIC DNA]</scope>
    <source>
        <strain evidence="1 2">JSM 072002</strain>
    </source>
</reference>
<comment type="caution">
    <text evidence="1">The sequence shown here is derived from an EMBL/GenBank/DDBJ whole genome shotgun (WGS) entry which is preliminary data.</text>
</comment>
<protein>
    <submittedName>
        <fullName evidence="1">Uncharacterized protein</fullName>
    </submittedName>
</protein>
<dbReference type="STRING" id="1385512.N784_13000"/>
<dbReference type="OrthoDB" id="2064143at2"/>
<evidence type="ECO:0000313" key="2">
    <source>
        <dbReference type="Proteomes" id="UP000030401"/>
    </source>
</evidence>
<evidence type="ECO:0000313" key="1">
    <source>
        <dbReference type="EMBL" id="KGX88001.1"/>
    </source>
</evidence>
<dbReference type="Proteomes" id="UP000030401">
    <property type="component" value="Unassembled WGS sequence"/>
</dbReference>
<accession>A0A0A5G4I0</accession>
<organism evidence="1 2">
    <name type="scientific">Pontibacillus litoralis JSM 072002</name>
    <dbReference type="NCBI Taxonomy" id="1385512"/>
    <lineage>
        <taxon>Bacteria</taxon>
        <taxon>Bacillati</taxon>
        <taxon>Bacillota</taxon>
        <taxon>Bacilli</taxon>
        <taxon>Bacillales</taxon>
        <taxon>Bacillaceae</taxon>
        <taxon>Pontibacillus</taxon>
    </lineage>
</organism>
<keyword evidence="2" id="KW-1185">Reference proteome</keyword>
<proteinExistence type="predicted"/>
<dbReference type="AlphaFoldDB" id="A0A0A5G4I0"/>
<gene>
    <name evidence="1" type="ORF">N784_13000</name>
</gene>
<dbReference type="EMBL" id="AVPG01000004">
    <property type="protein sequence ID" value="KGX88001.1"/>
    <property type="molecule type" value="Genomic_DNA"/>
</dbReference>